<dbReference type="GO" id="GO:0042562">
    <property type="term" value="F:hormone binding"/>
    <property type="evidence" value="ECO:0007669"/>
    <property type="project" value="TreeGrafter"/>
</dbReference>
<gene>
    <name evidence="1" type="ORF">B4N89_05170</name>
</gene>
<dbReference type="PANTHER" id="PTHR13812:SF19">
    <property type="entry name" value="KETIMINE REDUCTASE MU-CRYSTALLIN"/>
    <property type="match status" value="1"/>
</dbReference>
<dbReference type="PANTHER" id="PTHR13812">
    <property type="entry name" value="KETIMINE REDUCTASE MU-CRYSTALLIN"/>
    <property type="match status" value="1"/>
</dbReference>
<reference evidence="1 2" key="1">
    <citation type="submission" date="2017-03" db="EMBL/GenBank/DDBJ databases">
        <title>Draft genome sequence of Streptomyces scabrisporus NF3, endophyte isolated from Amphipterygium adstringens.</title>
        <authorList>
            <person name="Vazquez M."/>
            <person name="Ceapa C.D."/>
            <person name="Rodriguez Luna D."/>
            <person name="Sanchez Esquivel S."/>
        </authorList>
    </citation>
    <scope>NUCLEOTIDE SEQUENCE [LARGE SCALE GENOMIC DNA]</scope>
    <source>
        <strain evidence="1 2">NF3</strain>
    </source>
</reference>
<dbReference type="Gene3D" id="3.30.1780.10">
    <property type="entry name" value="ornithine cyclodeaminase, domain 1"/>
    <property type="match status" value="1"/>
</dbReference>
<dbReference type="InterPro" id="IPR003462">
    <property type="entry name" value="ODC_Mu_crystall"/>
</dbReference>
<organism evidence="1 2">
    <name type="scientific">Embleya scabrispora</name>
    <dbReference type="NCBI Taxonomy" id="159449"/>
    <lineage>
        <taxon>Bacteria</taxon>
        <taxon>Bacillati</taxon>
        <taxon>Actinomycetota</taxon>
        <taxon>Actinomycetes</taxon>
        <taxon>Kitasatosporales</taxon>
        <taxon>Streptomycetaceae</taxon>
        <taxon>Embleya</taxon>
    </lineage>
</organism>
<evidence type="ECO:0000313" key="2">
    <source>
        <dbReference type="Proteomes" id="UP000190037"/>
    </source>
</evidence>
<protein>
    <submittedName>
        <fullName evidence="1">Ornithine cyclodeaminase</fullName>
    </submittedName>
</protein>
<dbReference type="Proteomes" id="UP000190037">
    <property type="component" value="Unassembled WGS sequence"/>
</dbReference>
<dbReference type="OrthoDB" id="9801817at2"/>
<dbReference type="InterPro" id="IPR036291">
    <property type="entry name" value="NAD(P)-bd_dom_sf"/>
</dbReference>
<evidence type="ECO:0000313" key="1">
    <source>
        <dbReference type="EMBL" id="OPC80416.1"/>
    </source>
</evidence>
<name>A0A1T3NUF5_9ACTN</name>
<dbReference type="EMBL" id="MWQN01000001">
    <property type="protein sequence ID" value="OPC80416.1"/>
    <property type="molecule type" value="Genomic_DNA"/>
</dbReference>
<dbReference type="Pfam" id="PF02423">
    <property type="entry name" value="OCD_Mu_crystall"/>
    <property type="match status" value="1"/>
</dbReference>
<dbReference type="STRING" id="159449.B4N89_05170"/>
<dbReference type="RefSeq" id="WP_078974675.1">
    <property type="nucleotide sequence ID" value="NZ_MWQN01000001.1"/>
</dbReference>
<dbReference type="Gene3D" id="3.40.50.720">
    <property type="entry name" value="NAD(P)-binding Rossmann-like Domain"/>
    <property type="match status" value="1"/>
</dbReference>
<dbReference type="SUPFAM" id="SSF51735">
    <property type="entry name" value="NAD(P)-binding Rossmann-fold domains"/>
    <property type="match status" value="1"/>
</dbReference>
<keyword evidence="2" id="KW-1185">Reference proteome</keyword>
<dbReference type="GO" id="GO:0005737">
    <property type="term" value="C:cytoplasm"/>
    <property type="evidence" value="ECO:0007669"/>
    <property type="project" value="TreeGrafter"/>
</dbReference>
<sequence>MTRVDTDVATADVTAVAGLIREALHSGAVRRMTVPLRQTVEDARGVKYLSMPAVSPDLGLYIAKVATIAHGPGSTVTSVVPVFATSTGALLTVLDGALVTNLKCAAVTAVVTDRCAAPDAAVLGIVGAGVQAWQQYLGVRAVREIAHVRVHSRTPAHAEALCARIRAAGRARALVCASAAEATSGADVVATATTSVDPLPIAADLPRHVHVNCMGAHTTTSREVSRELLASATLVVESIETAVAEAGVIHRTALDLEALETGDHPDLAGCPTVFSSTGHAALDLITCAHLARPYR</sequence>
<accession>A0A1T3NUF5</accession>
<proteinExistence type="predicted"/>
<comment type="caution">
    <text evidence="1">The sequence shown here is derived from an EMBL/GenBank/DDBJ whole genome shotgun (WGS) entry which is preliminary data.</text>
</comment>
<dbReference type="AlphaFoldDB" id="A0A1T3NUF5"/>
<dbReference type="InterPro" id="IPR023401">
    <property type="entry name" value="ODC_N"/>
</dbReference>